<evidence type="ECO:0000256" key="3">
    <source>
        <dbReference type="ARBA" id="ARBA00023186"/>
    </source>
</evidence>
<proteinExistence type="predicted"/>
<dbReference type="InterPro" id="IPR012406">
    <property type="entry name" value="UreE"/>
</dbReference>
<keyword evidence="3" id="KW-0143">Chaperone</keyword>
<keyword evidence="1" id="KW-0963">Cytoplasm</keyword>
<feature type="domain" description="UreE urease accessory N-terminal" evidence="4">
    <location>
        <begin position="26"/>
        <end position="71"/>
    </location>
</feature>
<dbReference type="Pfam" id="PF02814">
    <property type="entry name" value="UreE_N"/>
    <property type="match status" value="1"/>
</dbReference>
<dbReference type="OrthoDB" id="68699at2"/>
<dbReference type="SUPFAM" id="SSF69737">
    <property type="entry name" value="Urease metallochaperone UreE, C-terminal domain"/>
    <property type="match status" value="1"/>
</dbReference>
<dbReference type="Proteomes" id="UP000192582">
    <property type="component" value="Unassembled WGS sequence"/>
</dbReference>
<dbReference type="AlphaFoldDB" id="A0A1W1UCE0"/>
<evidence type="ECO:0000313" key="6">
    <source>
        <dbReference type="Proteomes" id="UP000192582"/>
    </source>
</evidence>
<accession>A0A1W1UCE0</accession>
<evidence type="ECO:0000313" key="5">
    <source>
        <dbReference type="EMBL" id="SMB78720.1"/>
    </source>
</evidence>
<keyword evidence="2" id="KW-0533">Nickel</keyword>
<dbReference type="GO" id="GO:0016151">
    <property type="term" value="F:nickel cation binding"/>
    <property type="evidence" value="ECO:0007669"/>
    <property type="project" value="InterPro"/>
</dbReference>
<dbReference type="EMBL" id="FWWU01000003">
    <property type="protein sequence ID" value="SMB78720.1"/>
    <property type="molecule type" value="Genomic_DNA"/>
</dbReference>
<sequence>MTRIQGLRRPLLTTAAPVVQVSGPTVAVPMTAVDRRRVRRRLIAPDGTELRLALATGTVLQPGTVLDVREGVSYVVEAAPEDVAVVYPGSRSETASVAHAIGNLHRDFVALEDGDAFLALWDAPIELLLTRLGVSFAREQRPFHGRPSWEHEAGGGEG</sequence>
<dbReference type="InterPro" id="IPR004029">
    <property type="entry name" value="UreE_N"/>
</dbReference>
<dbReference type="Gene3D" id="2.60.260.20">
    <property type="entry name" value="Urease metallochaperone UreE, N-terminal domain"/>
    <property type="match status" value="1"/>
</dbReference>
<organism evidence="5 6">
    <name type="scientific">Deinococcus hopiensis KR-140</name>
    <dbReference type="NCBI Taxonomy" id="695939"/>
    <lineage>
        <taxon>Bacteria</taxon>
        <taxon>Thermotogati</taxon>
        <taxon>Deinococcota</taxon>
        <taxon>Deinococci</taxon>
        <taxon>Deinococcales</taxon>
        <taxon>Deinococcaceae</taxon>
        <taxon>Deinococcus</taxon>
    </lineage>
</organism>
<evidence type="ECO:0000259" key="4">
    <source>
        <dbReference type="Pfam" id="PF02814"/>
    </source>
</evidence>
<dbReference type="STRING" id="695939.SAMN00790413_05610"/>
<gene>
    <name evidence="5" type="ORF">SAMN00790413_05610</name>
</gene>
<name>A0A1W1UCE0_9DEIO</name>
<dbReference type="PIRSF" id="PIRSF036402">
    <property type="entry name" value="Ureas_acces_UreE"/>
    <property type="match status" value="1"/>
</dbReference>
<evidence type="ECO:0000256" key="1">
    <source>
        <dbReference type="ARBA" id="ARBA00022490"/>
    </source>
</evidence>
<keyword evidence="6" id="KW-1185">Reference proteome</keyword>
<dbReference type="RefSeq" id="WP_084045281.1">
    <property type="nucleotide sequence ID" value="NZ_FWWU01000003.1"/>
</dbReference>
<dbReference type="Gene3D" id="3.30.70.790">
    <property type="entry name" value="UreE, C-terminal domain"/>
    <property type="match status" value="1"/>
</dbReference>
<dbReference type="GO" id="GO:0006457">
    <property type="term" value="P:protein folding"/>
    <property type="evidence" value="ECO:0007669"/>
    <property type="project" value="InterPro"/>
</dbReference>
<dbReference type="InterPro" id="IPR036118">
    <property type="entry name" value="UreE_N_sf"/>
</dbReference>
<evidence type="ECO:0000256" key="2">
    <source>
        <dbReference type="ARBA" id="ARBA00022596"/>
    </source>
</evidence>
<dbReference type="SUPFAM" id="SSF69287">
    <property type="entry name" value="Urease metallochaperone UreE, N-terminal domain"/>
    <property type="match status" value="1"/>
</dbReference>
<dbReference type="GO" id="GO:0005737">
    <property type="term" value="C:cytoplasm"/>
    <property type="evidence" value="ECO:0007669"/>
    <property type="project" value="InterPro"/>
</dbReference>
<protein>
    <submittedName>
        <fullName evidence="5">Urease accessory protein</fullName>
    </submittedName>
</protein>
<reference evidence="5 6" key="1">
    <citation type="submission" date="2017-04" db="EMBL/GenBank/DDBJ databases">
        <authorList>
            <person name="Afonso C.L."/>
            <person name="Miller P.J."/>
            <person name="Scott M.A."/>
            <person name="Spackman E."/>
            <person name="Goraichik I."/>
            <person name="Dimitrov K.M."/>
            <person name="Suarez D.L."/>
            <person name="Swayne D.E."/>
        </authorList>
    </citation>
    <scope>NUCLEOTIDE SEQUENCE [LARGE SCALE GENOMIC DNA]</scope>
    <source>
        <strain evidence="5 6">KR-140</strain>
    </source>
</reference>